<keyword evidence="4" id="KW-1185">Reference proteome</keyword>
<keyword evidence="2" id="KW-0812">Transmembrane</keyword>
<feature type="compositionally biased region" description="Basic residues" evidence="1">
    <location>
        <begin position="101"/>
        <end position="114"/>
    </location>
</feature>
<evidence type="ECO:0008006" key="5">
    <source>
        <dbReference type="Google" id="ProtNLM"/>
    </source>
</evidence>
<dbReference type="GO" id="GO:0006654">
    <property type="term" value="P:phosphatidic acid biosynthetic process"/>
    <property type="evidence" value="ECO:0007669"/>
    <property type="project" value="TreeGrafter"/>
</dbReference>
<feature type="compositionally biased region" description="Polar residues" evidence="1">
    <location>
        <begin position="55"/>
        <end position="67"/>
    </location>
</feature>
<dbReference type="PANTHER" id="PTHR31303:SF1">
    <property type="entry name" value="CTP-DEPENDENT DIACYLGLYCEROL KINASE 1"/>
    <property type="match status" value="1"/>
</dbReference>
<dbReference type="PANTHER" id="PTHR31303">
    <property type="entry name" value="CTP-DEPENDENT DIACYLGLYCEROL KINASE 1"/>
    <property type="match status" value="1"/>
</dbReference>
<dbReference type="EMBL" id="AWGJ01000007">
    <property type="protein sequence ID" value="ODN78070.1"/>
    <property type="molecule type" value="Genomic_DNA"/>
</dbReference>
<accession>A0A1E3HNZ7</accession>
<proteinExistence type="predicted"/>
<dbReference type="RefSeq" id="XP_018993306.1">
    <property type="nucleotide sequence ID" value="XM_019139363.1"/>
</dbReference>
<organism evidence="3 4">
    <name type="scientific">Cryptococcus amylolentus CBS 6039</name>
    <dbReference type="NCBI Taxonomy" id="1295533"/>
    <lineage>
        <taxon>Eukaryota</taxon>
        <taxon>Fungi</taxon>
        <taxon>Dikarya</taxon>
        <taxon>Basidiomycota</taxon>
        <taxon>Agaricomycotina</taxon>
        <taxon>Tremellomycetes</taxon>
        <taxon>Tremellales</taxon>
        <taxon>Cryptococcaceae</taxon>
        <taxon>Cryptococcus</taxon>
    </lineage>
</organism>
<dbReference type="InterPro" id="IPR037997">
    <property type="entry name" value="Dgk1-like"/>
</dbReference>
<feature type="transmembrane region" description="Helical" evidence="2">
    <location>
        <begin position="199"/>
        <end position="216"/>
    </location>
</feature>
<feature type="transmembrane region" description="Helical" evidence="2">
    <location>
        <begin position="267"/>
        <end position="286"/>
    </location>
</feature>
<evidence type="ECO:0000313" key="4">
    <source>
        <dbReference type="Proteomes" id="UP000094065"/>
    </source>
</evidence>
<comment type="caution">
    <text evidence="3">The sequence shown here is derived from an EMBL/GenBank/DDBJ whole genome shotgun (WGS) entry which is preliminary data.</text>
</comment>
<protein>
    <recommendedName>
        <fullName evidence="5">Phosphatidate cytidylyltransferase</fullName>
    </recommendedName>
</protein>
<evidence type="ECO:0000313" key="3">
    <source>
        <dbReference type="EMBL" id="ODN78070.1"/>
    </source>
</evidence>
<dbReference type="GO" id="GO:0005789">
    <property type="term" value="C:endoplasmic reticulum membrane"/>
    <property type="evidence" value="ECO:0007669"/>
    <property type="project" value="TreeGrafter"/>
</dbReference>
<feature type="transmembrane region" description="Helical" evidence="2">
    <location>
        <begin position="332"/>
        <end position="353"/>
    </location>
</feature>
<evidence type="ECO:0000256" key="2">
    <source>
        <dbReference type="SAM" id="Phobius"/>
    </source>
</evidence>
<evidence type="ECO:0000256" key="1">
    <source>
        <dbReference type="SAM" id="MobiDB-lite"/>
    </source>
</evidence>
<gene>
    <name evidence="3" type="ORF">L202_05147</name>
</gene>
<dbReference type="AlphaFoldDB" id="A0A1E3HNZ7"/>
<dbReference type="GeneID" id="30156456"/>
<keyword evidence="2" id="KW-0472">Membrane</keyword>
<reference evidence="3 4" key="1">
    <citation type="submission" date="2016-06" db="EMBL/GenBank/DDBJ databases">
        <title>Evolution of pathogenesis and genome organization in the Tremellales.</title>
        <authorList>
            <person name="Cuomo C."/>
            <person name="Litvintseva A."/>
            <person name="Heitman J."/>
            <person name="Chen Y."/>
            <person name="Sun S."/>
            <person name="Springer D."/>
            <person name="Dromer F."/>
            <person name="Young S."/>
            <person name="Zeng Q."/>
            <person name="Chapman S."/>
            <person name="Gujja S."/>
            <person name="Saif S."/>
            <person name="Birren B."/>
        </authorList>
    </citation>
    <scope>NUCLEOTIDE SEQUENCE [LARGE SCALE GENOMIC DNA]</scope>
    <source>
        <strain evidence="3 4">CBS 6039</strain>
    </source>
</reference>
<sequence length="354" mass="38189">MSFIANGIHPLEASIGSAPGGGQGKSINGDGSSEAEGFSNGTRQRKNPSRAARPSKSQSIDSLSHLSTIPDADAPASPISEESFPPPALSTQTGTGDKPIVTRRRRSSSVKRKPSPGVTPTKVVDWEIPRKTFHSSIGFVTLFLWYLDPPSVGPLVKVLTALLVGVSITDFFRLRYPAFAEVWEMVAGFLMRESERDKINGVVWYLIGVIWVLVLYPRDVAVVAILTLSWSDTTASTIGRLWGRYTPPLPAHFPGIRLLPFAPRKSLAGFLAASVTGFLIGTAFWWNGSGGKWTMLDVEDFGHGYWGLWVTGLVVGVGGAVVEALDLGVDDNLTLPILSGALVWGWLSITNYLL</sequence>
<dbReference type="OrthoDB" id="5673at2759"/>
<feature type="region of interest" description="Disordered" evidence="1">
    <location>
        <begin position="1"/>
        <end position="119"/>
    </location>
</feature>
<feature type="transmembrane region" description="Helical" evidence="2">
    <location>
        <begin position="306"/>
        <end position="325"/>
    </location>
</feature>
<keyword evidence="2" id="KW-1133">Transmembrane helix</keyword>
<name>A0A1E3HNZ7_9TREE</name>
<dbReference type="Proteomes" id="UP000094065">
    <property type="component" value="Unassembled WGS sequence"/>
</dbReference>
<dbReference type="STRING" id="1295533.A0A1E3HNZ7"/>
<dbReference type="GO" id="GO:0004143">
    <property type="term" value="F:ATP-dependent diacylglycerol kinase activity"/>
    <property type="evidence" value="ECO:0007669"/>
    <property type="project" value="InterPro"/>
</dbReference>